<dbReference type="EMBL" id="CAJNYU010002673">
    <property type="protein sequence ID" value="CAF3574464.1"/>
    <property type="molecule type" value="Genomic_DNA"/>
</dbReference>
<dbReference type="AlphaFoldDB" id="A0A818LH59"/>
<dbReference type="EMBL" id="CAJOBQ010002532">
    <property type="protein sequence ID" value="CAF4565410.1"/>
    <property type="molecule type" value="Genomic_DNA"/>
</dbReference>
<organism evidence="1 3">
    <name type="scientific">Rotaria socialis</name>
    <dbReference type="NCBI Taxonomy" id="392032"/>
    <lineage>
        <taxon>Eukaryota</taxon>
        <taxon>Metazoa</taxon>
        <taxon>Spiralia</taxon>
        <taxon>Gnathifera</taxon>
        <taxon>Rotifera</taxon>
        <taxon>Eurotatoria</taxon>
        <taxon>Bdelloidea</taxon>
        <taxon>Philodinida</taxon>
        <taxon>Philodinidae</taxon>
        <taxon>Rotaria</taxon>
    </lineage>
</organism>
<proteinExistence type="predicted"/>
<sequence>MSAEGFLGKIGTHPDKLNEAKDEEIWEGMNIQIHRAARQFPDGKLYATITIVPKSAERLIASFRLIVDGCDRDEFDGSFRFISISGFDITKKDKTIGIKIQAFPHNKHYETMEKISKPCSFFLSRHRFKLSPIIYFFYVKATSTYNMTIRWNHIGGRVGQKYIVYFDKREIQYVNRFIKFSCIVK</sequence>
<evidence type="ECO:0000313" key="3">
    <source>
        <dbReference type="Proteomes" id="UP000663869"/>
    </source>
</evidence>
<evidence type="ECO:0000313" key="2">
    <source>
        <dbReference type="EMBL" id="CAF4565410.1"/>
    </source>
</evidence>
<reference evidence="1" key="1">
    <citation type="submission" date="2021-02" db="EMBL/GenBank/DDBJ databases">
        <authorList>
            <person name="Nowell W R."/>
        </authorList>
    </citation>
    <scope>NUCLEOTIDE SEQUENCE</scope>
</reference>
<dbReference type="Proteomes" id="UP000663862">
    <property type="component" value="Unassembled WGS sequence"/>
</dbReference>
<protein>
    <submittedName>
        <fullName evidence="1">Uncharacterized protein</fullName>
    </submittedName>
</protein>
<accession>A0A818LH59</accession>
<gene>
    <name evidence="1" type="ORF">FME351_LOCUS20624</name>
    <name evidence="2" type="ORF">TSG867_LOCUS25590</name>
</gene>
<name>A0A818LH59_9BILA</name>
<dbReference type="Proteomes" id="UP000663869">
    <property type="component" value="Unassembled WGS sequence"/>
</dbReference>
<comment type="caution">
    <text evidence="1">The sequence shown here is derived from an EMBL/GenBank/DDBJ whole genome shotgun (WGS) entry which is preliminary data.</text>
</comment>
<evidence type="ECO:0000313" key="1">
    <source>
        <dbReference type="EMBL" id="CAF3574464.1"/>
    </source>
</evidence>